<feature type="transmembrane region" description="Helical" evidence="1">
    <location>
        <begin position="6"/>
        <end position="26"/>
    </location>
</feature>
<dbReference type="EMBL" id="CP155571">
    <property type="protein sequence ID" value="XFO71679.1"/>
    <property type="molecule type" value="Genomic_DNA"/>
</dbReference>
<proteinExistence type="predicted"/>
<accession>A0ABZ3J024</accession>
<keyword evidence="1" id="KW-0812">Transmembrane</keyword>
<protein>
    <recommendedName>
        <fullName evidence="4">DUF2892 domain-containing protein</fullName>
    </recommendedName>
</protein>
<dbReference type="Proteomes" id="UP000216052">
    <property type="component" value="Chromosome"/>
</dbReference>
<keyword evidence="1" id="KW-1133">Transmembrane helix</keyword>
<keyword evidence="3" id="KW-1185">Reference proteome</keyword>
<reference evidence="2" key="1">
    <citation type="submission" date="2024-05" db="EMBL/GenBank/DDBJ databases">
        <title>Isolation and characterization of Sporomusa carbonis sp. nov., a carboxydotrophic hydrogenogen in the genus of Sporomusa isolated from a charcoal burning pile.</title>
        <authorList>
            <person name="Boeer T."/>
            <person name="Rosenbaum F."/>
            <person name="Eysell L."/>
            <person name="Mueller V."/>
            <person name="Daniel R."/>
            <person name="Poehlein A."/>
        </authorList>
    </citation>
    <scope>NUCLEOTIDE SEQUENCE [LARGE SCALE GENOMIC DNA]</scope>
    <source>
        <strain evidence="2">DSM 3132</strain>
    </source>
</reference>
<evidence type="ECO:0000256" key="1">
    <source>
        <dbReference type="SAM" id="Phobius"/>
    </source>
</evidence>
<sequence length="99" mass="10935">MLGYVAIVLAFLTTGAAAIFYLLACLKHSNQRKERSMSGNEKKGRLFCCLAFGMISLASVYLFLAIVSVMLMFSLAGYCPYYPGHWLGSNKTKTEHIGQ</sequence>
<organism evidence="2 3">
    <name type="scientific">Sporomusa acidovorans (strain ATCC 49682 / DSM 3132 / Mol)</name>
    <dbReference type="NCBI Taxonomy" id="1123286"/>
    <lineage>
        <taxon>Bacteria</taxon>
        <taxon>Bacillati</taxon>
        <taxon>Bacillota</taxon>
        <taxon>Negativicutes</taxon>
        <taxon>Selenomonadales</taxon>
        <taxon>Sporomusaceae</taxon>
        <taxon>Sporomusa</taxon>
    </lineage>
</organism>
<evidence type="ECO:0008006" key="4">
    <source>
        <dbReference type="Google" id="ProtNLM"/>
    </source>
</evidence>
<feature type="transmembrane region" description="Helical" evidence="1">
    <location>
        <begin position="46"/>
        <end position="73"/>
    </location>
</feature>
<gene>
    <name evidence="2" type="ORF">SPACI_017130</name>
</gene>
<evidence type="ECO:0000313" key="2">
    <source>
        <dbReference type="EMBL" id="XFO71679.1"/>
    </source>
</evidence>
<name>A0ABZ3J024_SPOA4</name>
<evidence type="ECO:0000313" key="3">
    <source>
        <dbReference type="Proteomes" id="UP000216052"/>
    </source>
</evidence>
<keyword evidence="1" id="KW-0472">Membrane</keyword>